<organism evidence="2 3">
    <name type="scientific">Babesia ovata</name>
    <dbReference type="NCBI Taxonomy" id="189622"/>
    <lineage>
        <taxon>Eukaryota</taxon>
        <taxon>Sar</taxon>
        <taxon>Alveolata</taxon>
        <taxon>Apicomplexa</taxon>
        <taxon>Aconoidasida</taxon>
        <taxon>Piroplasmida</taxon>
        <taxon>Babesiidae</taxon>
        <taxon>Babesia</taxon>
    </lineage>
</organism>
<dbReference type="RefSeq" id="XP_028867784.1">
    <property type="nucleotide sequence ID" value="XM_029011951.1"/>
</dbReference>
<gene>
    <name evidence="2" type="ORF">BOVATA_030340</name>
</gene>
<dbReference type="GeneID" id="39875311"/>
<evidence type="ECO:0000313" key="3">
    <source>
        <dbReference type="Proteomes" id="UP000236319"/>
    </source>
</evidence>
<reference evidence="2 3" key="1">
    <citation type="journal article" date="2017" name="BMC Genomics">
        <title>Whole-genome assembly of Babesia ovata and comparative genomics between closely related pathogens.</title>
        <authorList>
            <person name="Yamagishi J."/>
            <person name="Asada M."/>
            <person name="Hakimi H."/>
            <person name="Tanaka T.Q."/>
            <person name="Sugimoto C."/>
            <person name="Kawazu S."/>
        </authorList>
    </citation>
    <scope>NUCLEOTIDE SEQUENCE [LARGE SCALE GENOMIC DNA]</scope>
    <source>
        <strain evidence="2 3">Miyake</strain>
    </source>
</reference>
<feature type="compositionally biased region" description="Polar residues" evidence="1">
    <location>
        <begin position="77"/>
        <end position="88"/>
    </location>
</feature>
<proteinExistence type="predicted"/>
<dbReference type="Proteomes" id="UP000236319">
    <property type="component" value="Unassembled WGS sequence"/>
</dbReference>
<comment type="caution">
    <text evidence="2">The sequence shown here is derived from an EMBL/GenBank/DDBJ whole genome shotgun (WGS) entry which is preliminary data.</text>
</comment>
<dbReference type="VEuPathDB" id="PiroplasmaDB:BOVATA_030340"/>
<evidence type="ECO:0000313" key="2">
    <source>
        <dbReference type="EMBL" id="GBE61541.1"/>
    </source>
</evidence>
<dbReference type="AlphaFoldDB" id="A0A2H6KEX1"/>
<accession>A0A2H6KEX1</accession>
<sequence>MIRIVHRIPTAIESKIPGRRKELRHQGVDNVNTESIERHPKIEPHTVTSTKCTHRRVEGSEQISRKRKSPVVRRQIGVTNASGTQQQKPRVKHGDEGAQNHRVRPINVNPILGVVLFTSLTQDG</sequence>
<keyword evidence="3" id="KW-1185">Reference proteome</keyword>
<dbReference type="EMBL" id="BDSA01000003">
    <property type="protein sequence ID" value="GBE61541.1"/>
    <property type="molecule type" value="Genomic_DNA"/>
</dbReference>
<name>A0A2H6KEX1_9APIC</name>
<protein>
    <submittedName>
        <fullName evidence="2">Uncharacterized protein</fullName>
    </submittedName>
</protein>
<feature type="compositionally biased region" description="Basic and acidic residues" evidence="1">
    <location>
        <begin position="35"/>
        <end position="44"/>
    </location>
</feature>
<evidence type="ECO:0000256" key="1">
    <source>
        <dbReference type="SAM" id="MobiDB-lite"/>
    </source>
</evidence>
<feature type="region of interest" description="Disordered" evidence="1">
    <location>
        <begin position="20"/>
        <end position="104"/>
    </location>
</feature>